<evidence type="ECO:0000313" key="1">
    <source>
        <dbReference type="EMBL" id="CAG9112937.1"/>
    </source>
</evidence>
<keyword evidence="2" id="KW-1185">Reference proteome</keyword>
<gene>
    <name evidence="1" type="ORF">PLXY2_LOCUS5118</name>
</gene>
<dbReference type="AlphaFoldDB" id="A0A8S4EAS4"/>
<organism evidence="1 2">
    <name type="scientific">Plutella xylostella</name>
    <name type="common">Diamondback moth</name>
    <name type="synonym">Plutella maculipennis</name>
    <dbReference type="NCBI Taxonomy" id="51655"/>
    <lineage>
        <taxon>Eukaryota</taxon>
        <taxon>Metazoa</taxon>
        <taxon>Ecdysozoa</taxon>
        <taxon>Arthropoda</taxon>
        <taxon>Hexapoda</taxon>
        <taxon>Insecta</taxon>
        <taxon>Pterygota</taxon>
        <taxon>Neoptera</taxon>
        <taxon>Endopterygota</taxon>
        <taxon>Lepidoptera</taxon>
        <taxon>Glossata</taxon>
        <taxon>Ditrysia</taxon>
        <taxon>Yponomeutoidea</taxon>
        <taxon>Plutellidae</taxon>
        <taxon>Plutella</taxon>
    </lineage>
</organism>
<dbReference type="EMBL" id="CAJHNJ030000014">
    <property type="protein sequence ID" value="CAG9112937.1"/>
    <property type="molecule type" value="Genomic_DNA"/>
</dbReference>
<proteinExistence type="predicted"/>
<accession>A0A8S4EAS4</accession>
<dbReference type="Proteomes" id="UP000653454">
    <property type="component" value="Unassembled WGS sequence"/>
</dbReference>
<sequence>MAEDIIHICISAVPQSIAINFGMKLYKAFLRILCVCCPRKLRRKYQPQLRSKQSQFRSTRRYYSSSELQGIQQIRQNSCEQTYI</sequence>
<comment type="caution">
    <text evidence="1">The sequence shown here is derived from an EMBL/GenBank/DDBJ whole genome shotgun (WGS) entry which is preliminary data.</text>
</comment>
<evidence type="ECO:0000313" key="2">
    <source>
        <dbReference type="Proteomes" id="UP000653454"/>
    </source>
</evidence>
<reference evidence="1" key="1">
    <citation type="submission" date="2020-11" db="EMBL/GenBank/DDBJ databases">
        <authorList>
            <person name="Whiteford S."/>
        </authorList>
    </citation>
    <scope>NUCLEOTIDE SEQUENCE</scope>
</reference>
<name>A0A8S4EAS4_PLUXY</name>
<protein>
    <submittedName>
        <fullName evidence="1">(diamondback moth) hypothetical protein</fullName>
    </submittedName>
</protein>